<dbReference type="InParanoid" id="G2YUL3"/>
<accession>G2YUL3</accession>
<dbReference type="AlphaFoldDB" id="G2YUL3"/>
<gene>
    <name evidence="1" type="ORF">BofuT4_uP157070.1</name>
</gene>
<evidence type="ECO:0000313" key="2">
    <source>
        <dbReference type="Proteomes" id="UP000008177"/>
    </source>
</evidence>
<dbReference type="HOGENOM" id="CLU_2440604_0_0_1"/>
<sequence length="90" mass="10267">MEVDDPFSATSNVDKLFFWEGFVILLYNRRVLKQPTECFCMLLFHKSPGTLAESYDMDSSHVGLRAASSRRNTQTVWRYGVICVCVPGAR</sequence>
<reference evidence="2" key="1">
    <citation type="journal article" date="2011" name="PLoS Genet.">
        <title>Genomic analysis of the necrotrophic fungal pathogens Sclerotinia sclerotiorum and Botrytis cinerea.</title>
        <authorList>
            <person name="Amselem J."/>
            <person name="Cuomo C.A."/>
            <person name="van Kan J.A."/>
            <person name="Viaud M."/>
            <person name="Benito E.P."/>
            <person name="Couloux A."/>
            <person name="Coutinho P.M."/>
            <person name="de Vries R.P."/>
            <person name="Dyer P.S."/>
            <person name="Fillinger S."/>
            <person name="Fournier E."/>
            <person name="Gout L."/>
            <person name="Hahn M."/>
            <person name="Kohn L."/>
            <person name="Lapalu N."/>
            <person name="Plummer K.M."/>
            <person name="Pradier J.M."/>
            <person name="Quevillon E."/>
            <person name="Sharon A."/>
            <person name="Simon A."/>
            <person name="ten Have A."/>
            <person name="Tudzynski B."/>
            <person name="Tudzynski P."/>
            <person name="Wincker P."/>
            <person name="Andrew M."/>
            <person name="Anthouard V."/>
            <person name="Beever R.E."/>
            <person name="Beffa R."/>
            <person name="Benoit I."/>
            <person name="Bouzid O."/>
            <person name="Brault B."/>
            <person name="Chen Z."/>
            <person name="Choquer M."/>
            <person name="Collemare J."/>
            <person name="Cotton P."/>
            <person name="Danchin E.G."/>
            <person name="Da Silva C."/>
            <person name="Gautier A."/>
            <person name="Giraud C."/>
            <person name="Giraud T."/>
            <person name="Gonzalez C."/>
            <person name="Grossetete S."/>
            <person name="Guldener U."/>
            <person name="Henrissat B."/>
            <person name="Howlett B.J."/>
            <person name="Kodira C."/>
            <person name="Kretschmer M."/>
            <person name="Lappartient A."/>
            <person name="Leroch M."/>
            <person name="Levis C."/>
            <person name="Mauceli E."/>
            <person name="Neuveglise C."/>
            <person name="Oeser B."/>
            <person name="Pearson M."/>
            <person name="Poulain J."/>
            <person name="Poussereau N."/>
            <person name="Quesneville H."/>
            <person name="Rascle C."/>
            <person name="Schumacher J."/>
            <person name="Segurens B."/>
            <person name="Sexton A."/>
            <person name="Silva E."/>
            <person name="Sirven C."/>
            <person name="Soanes D.M."/>
            <person name="Talbot N.J."/>
            <person name="Templeton M."/>
            <person name="Yandava C."/>
            <person name="Yarden O."/>
            <person name="Zeng Q."/>
            <person name="Rollins J.A."/>
            <person name="Lebrun M.H."/>
            <person name="Dickman M."/>
        </authorList>
    </citation>
    <scope>NUCLEOTIDE SEQUENCE [LARGE SCALE GENOMIC DNA]</scope>
    <source>
        <strain evidence="2">T4</strain>
    </source>
</reference>
<name>G2YUL3_BOTF4</name>
<organism evidence="1 2">
    <name type="scientific">Botryotinia fuckeliana (strain T4)</name>
    <name type="common">Noble rot fungus</name>
    <name type="synonym">Botrytis cinerea</name>
    <dbReference type="NCBI Taxonomy" id="999810"/>
    <lineage>
        <taxon>Eukaryota</taxon>
        <taxon>Fungi</taxon>
        <taxon>Dikarya</taxon>
        <taxon>Ascomycota</taxon>
        <taxon>Pezizomycotina</taxon>
        <taxon>Leotiomycetes</taxon>
        <taxon>Helotiales</taxon>
        <taxon>Sclerotiniaceae</taxon>
        <taxon>Botrytis</taxon>
    </lineage>
</organism>
<proteinExistence type="predicted"/>
<dbReference type="Proteomes" id="UP000008177">
    <property type="component" value="Unplaced contigs"/>
</dbReference>
<evidence type="ECO:0000313" key="1">
    <source>
        <dbReference type="EMBL" id="CCD55311.1"/>
    </source>
</evidence>
<protein>
    <submittedName>
        <fullName evidence="1">Uncharacterized protein</fullName>
    </submittedName>
</protein>
<dbReference type="EMBL" id="FQ790354">
    <property type="protein sequence ID" value="CCD55311.1"/>
    <property type="molecule type" value="Genomic_DNA"/>
</dbReference>